<reference evidence="1" key="1">
    <citation type="submission" date="2020-10" db="EMBL/GenBank/DDBJ databases">
        <authorList>
            <person name="Kusch S."/>
        </authorList>
    </citation>
    <scope>NUCLEOTIDE SEQUENCE</scope>
    <source>
        <strain evidence="1">SwB9</strain>
    </source>
</reference>
<dbReference type="EMBL" id="CAJHIA010000012">
    <property type="protein sequence ID" value="CAD6444777.1"/>
    <property type="molecule type" value="Genomic_DNA"/>
</dbReference>
<sequence length="187" mass="20888">MAEVLGDIASGISIVQLAGNLAYGIIELKNCWDQIEDAPDNIAFLMREIESHQVILRSILETQARVTYPNQATGGSFEHSIKLCQNACGELDDLVTDLAKDETLNYLLRIEKVEKENEKRLQILTSSYLMADQVSCFGNDEWSTNRPKYSFIAAIVKFHIHCKSLLQSLVGAFSSSYFLLTSTPAHL</sequence>
<protein>
    <submittedName>
        <fullName evidence="1">15c0ded6-35ac-47bc-9474-00b0940c234b</fullName>
    </submittedName>
</protein>
<dbReference type="Proteomes" id="UP000624404">
    <property type="component" value="Unassembled WGS sequence"/>
</dbReference>
<dbReference type="AlphaFoldDB" id="A0A8H2VTW6"/>
<keyword evidence="2" id="KW-1185">Reference proteome</keyword>
<dbReference type="OrthoDB" id="3200163at2759"/>
<proteinExistence type="predicted"/>
<accession>A0A8H2VTW6</accession>
<organism evidence="1 2">
    <name type="scientific">Sclerotinia trifoliorum</name>
    <dbReference type="NCBI Taxonomy" id="28548"/>
    <lineage>
        <taxon>Eukaryota</taxon>
        <taxon>Fungi</taxon>
        <taxon>Dikarya</taxon>
        <taxon>Ascomycota</taxon>
        <taxon>Pezizomycotina</taxon>
        <taxon>Leotiomycetes</taxon>
        <taxon>Helotiales</taxon>
        <taxon>Sclerotiniaceae</taxon>
        <taxon>Sclerotinia</taxon>
    </lineage>
</organism>
<comment type="caution">
    <text evidence="1">The sequence shown here is derived from an EMBL/GenBank/DDBJ whole genome shotgun (WGS) entry which is preliminary data.</text>
</comment>
<gene>
    <name evidence="1" type="ORF">SCLTRI_LOCUS4569</name>
</gene>
<name>A0A8H2VTW6_9HELO</name>
<evidence type="ECO:0000313" key="2">
    <source>
        <dbReference type="Proteomes" id="UP000624404"/>
    </source>
</evidence>
<evidence type="ECO:0000313" key="1">
    <source>
        <dbReference type="EMBL" id="CAD6444777.1"/>
    </source>
</evidence>